<feature type="compositionally biased region" description="Low complexity" evidence="1">
    <location>
        <begin position="76"/>
        <end position="94"/>
    </location>
</feature>
<organism evidence="2 3">
    <name type="scientific">Lobosporangium transversale</name>
    <dbReference type="NCBI Taxonomy" id="64571"/>
    <lineage>
        <taxon>Eukaryota</taxon>
        <taxon>Fungi</taxon>
        <taxon>Fungi incertae sedis</taxon>
        <taxon>Mucoromycota</taxon>
        <taxon>Mortierellomycotina</taxon>
        <taxon>Mortierellomycetes</taxon>
        <taxon>Mortierellales</taxon>
        <taxon>Mortierellaceae</taxon>
        <taxon>Lobosporangium</taxon>
    </lineage>
</organism>
<accession>A0A1Y2H2L8</accession>
<name>A0A1Y2H2L8_9FUNG</name>
<dbReference type="AlphaFoldDB" id="A0A1Y2H2L8"/>
<feature type="compositionally biased region" description="Low complexity" evidence="1">
    <location>
        <begin position="153"/>
        <end position="166"/>
    </location>
</feature>
<proteinExistence type="predicted"/>
<evidence type="ECO:0000313" key="2">
    <source>
        <dbReference type="EMBL" id="ORZ28810.1"/>
    </source>
</evidence>
<gene>
    <name evidence="2" type="ORF">BCR41DRAFT_382755</name>
</gene>
<protein>
    <submittedName>
        <fullName evidence="2">Uncharacterized protein</fullName>
    </submittedName>
</protein>
<feature type="region of interest" description="Disordered" evidence="1">
    <location>
        <begin position="65"/>
        <end position="112"/>
    </location>
</feature>
<evidence type="ECO:0000256" key="1">
    <source>
        <dbReference type="SAM" id="MobiDB-lite"/>
    </source>
</evidence>
<evidence type="ECO:0000313" key="3">
    <source>
        <dbReference type="Proteomes" id="UP000193648"/>
    </source>
</evidence>
<dbReference type="OrthoDB" id="2425329at2759"/>
<dbReference type="InParanoid" id="A0A1Y2H2L8"/>
<comment type="caution">
    <text evidence="2">The sequence shown here is derived from an EMBL/GenBank/DDBJ whole genome shotgun (WGS) entry which is preliminary data.</text>
</comment>
<sequence length="290" mass="31823">MHDYHSTYPAYPTSLHQTMYLQQFLQSQEAAKCFDDDLDFCPSLTAKEVAEMKLESALANSKSGIGWRQQNHARGPSLSLPTSPLLLSSPSHSSRTAITNGPPPSPLPSSAPQHIPTVSKAVAIVDPTSKTAVQLPSSVNANIGASTKPRQGSVSSVSSMDSTHSSGIAGSYTGSDMSIMAAMDPSLSSEAREAVMLDWSFQQQQMYHMHEMQQQQQPYLFDDMMFNPVEPSLHLNGQREMVVNPSMGMYSAVPHMNMSSIGMVPDYNMSTAMPGWYQQQQKQQRFVSVR</sequence>
<feature type="region of interest" description="Disordered" evidence="1">
    <location>
        <begin position="142"/>
        <end position="169"/>
    </location>
</feature>
<dbReference type="GeneID" id="33569225"/>
<dbReference type="EMBL" id="MCFF01000001">
    <property type="protein sequence ID" value="ORZ28810.1"/>
    <property type="molecule type" value="Genomic_DNA"/>
</dbReference>
<feature type="compositionally biased region" description="Polar residues" evidence="1">
    <location>
        <begin position="142"/>
        <end position="152"/>
    </location>
</feature>
<keyword evidence="3" id="KW-1185">Reference proteome</keyword>
<reference evidence="2 3" key="1">
    <citation type="submission" date="2016-07" db="EMBL/GenBank/DDBJ databases">
        <title>Pervasive Adenine N6-methylation of Active Genes in Fungi.</title>
        <authorList>
            <consortium name="DOE Joint Genome Institute"/>
            <person name="Mondo S.J."/>
            <person name="Dannebaum R.O."/>
            <person name="Kuo R.C."/>
            <person name="Labutti K."/>
            <person name="Haridas S."/>
            <person name="Kuo A."/>
            <person name="Salamov A."/>
            <person name="Ahrendt S.R."/>
            <person name="Lipzen A."/>
            <person name="Sullivan W."/>
            <person name="Andreopoulos W.B."/>
            <person name="Clum A."/>
            <person name="Lindquist E."/>
            <person name="Daum C."/>
            <person name="Ramamoorthy G.K."/>
            <person name="Gryganskyi A."/>
            <person name="Culley D."/>
            <person name="Magnuson J.K."/>
            <person name="James T.Y."/>
            <person name="O'Malley M.A."/>
            <person name="Stajich J.E."/>
            <person name="Spatafora J.W."/>
            <person name="Visel A."/>
            <person name="Grigoriev I.V."/>
        </authorList>
    </citation>
    <scope>NUCLEOTIDE SEQUENCE [LARGE SCALE GENOMIC DNA]</scope>
    <source>
        <strain evidence="2 3">NRRL 3116</strain>
    </source>
</reference>
<dbReference type="Proteomes" id="UP000193648">
    <property type="component" value="Unassembled WGS sequence"/>
</dbReference>
<dbReference type="RefSeq" id="XP_021886483.1">
    <property type="nucleotide sequence ID" value="XM_022027382.1"/>
</dbReference>